<proteinExistence type="predicted"/>
<feature type="compositionally biased region" description="Basic and acidic residues" evidence="1">
    <location>
        <begin position="466"/>
        <end position="485"/>
    </location>
</feature>
<protein>
    <submittedName>
        <fullName evidence="2">Uncharacterized protein</fullName>
    </submittedName>
</protein>
<feature type="region of interest" description="Disordered" evidence="1">
    <location>
        <begin position="58"/>
        <end position="114"/>
    </location>
</feature>
<accession>A0A2H4UU99</accession>
<dbReference type="InterPro" id="IPR043910">
    <property type="entry name" value="DUF5767"/>
</dbReference>
<evidence type="ECO:0000313" key="3">
    <source>
        <dbReference type="Proteomes" id="UP000240325"/>
    </source>
</evidence>
<keyword evidence="3" id="KW-1185">Reference proteome</keyword>
<feature type="compositionally biased region" description="Polar residues" evidence="1">
    <location>
        <begin position="59"/>
        <end position="71"/>
    </location>
</feature>
<name>A0A2H4UU99_9VIRU</name>
<organism evidence="2">
    <name type="scientific">Bodo saltans virus</name>
    <dbReference type="NCBI Taxonomy" id="2024608"/>
    <lineage>
        <taxon>Viruses</taxon>
        <taxon>Varidnaviria</taxon>
        <taxon>Bamfordvirae</taxon>
        <taxon>Nucleocytoviricota</taxon>
        <taxon>Megaviricetes</taxon>
        <taxon>Imitervirales</taxon>
        <taxon>Mimiviridae</taxon>
        <taxon>Klosneuvirinae</taxon>
        <taxon>Theiavirus</taxon>
        <taxon>Theiavirus salishense</taxon>
    </lineage>
</organism>
<reference evidence="2" key="1">
    <citation type="journal article" date="2017" name="Elife">
        <title>The kinetoplastid-infecting Bodo saltans virus (BsV), a window into the most abundant giant viruses in the sea.</title>
        <authorList>
            <person name="Deeg C.M."/>
            <person name="Chow C.-E.T."/>
            <person name="Suttle C.A."/>
        </authorList>
    </citation>
    <scope>NUCLEOTIDE SEQUENCE</scope>
    <source>
        <strain evidence="2">NG1</strain>
    </source>
</reference>
<sequence length="492" mass="57326">MNDKNIPLTTTDMEVNCFANNEKLIASDERILFNKDDYYNNDDDYALDVEAEQFVKPNVFQQNTTQKLNNDNVERSDKKIYSEKNNTYTSESDTKETYRKNHHDDDNDDDPDDETKWTHEELMLRKLDMLKKLGELKERGVKISTNYTLNHDYKTMKMEYELHTSIRSKRQALNFMGNVLTCIIKGVEMINDNVNPWDLKFDGKWSERVSTDMPDYYEILGEIYEKYTTPGKSMAPELRLFITLLGSAGGILVSRGMASMTHSADDLEKNPDKFREIQKTVAQQNNSNRKKMDDIMQKEHNVANERMSNIEILKQQKQEFDKMNDDSVKRQNEKHYNSMILSDARSNNSKKKNTNQDIDPNLITNMIKQQQFVQQKKSSMYNEISNLANIQKQLDSMQQLENDIMSNADTLSSRKYTSNRKNTSLLDDNDNDNVSVASSAISFTNPRREKILKKNKSDESSVMQHEVVDKDTAEKLMKEMNGEQKKRGRNKK</sequence>
<feature type="region of interest" description="Disordered" evidence="1">
    <location>
        <begin position="452"/>
        <end position="492"/>
    </location>
</feature>
<dbReference type="EMBL" id="MF782455">
    <property type="protein sequence ID" value="ATZ80444.1"/>
    <property type="molecule type" value="Genomic_DNA"/>
</dbReference>
<feature type="compositionally biased region" description="Basic and acidic residues" evidence="1">
    <location>
        <begin position="92"/>
        <end position="105"/>
    </location>
</feature>
<dbReference type="Pfam" id="PF19071">
    <property type="entry name" value="DUF5767"/>
    <property type="match status" value="1"/>
</dbReference>
<gene>
    <name evidence="2" type="ORF">BMW23_0390</name>
</gene>
<feature type="compositionally biased region" description="Basic and acidic residues" evidence="1">
    <location>
        <begin position="72"/>
        <end position="82"/>
    </location>
</feature>
<dbReference type="Proteomes" id="UP000240325">
    <property type="component" value="Segment"/>
</dbReference>
<evidence type="ECO:0000256" key="1">
    <source>
        <dbReference type="SAM" id="MobiDB-lite"/>
    </source>
</evidence>
<evidence type="ECO:0000313" key="2">
    <source>
        <dbReference type="EMBL" id="ATZ80444.1"/>
    </source>
</evidence>